<comment type="caution">
    <text evidence="1">The sequence shown here is derived from an EMBL/GenBank/DDBJ whole genome shotgun (WGS) entry which is preliminary data.</text>
</comment>
<dbReference type="AlphaFoldDB" id="A0A9X3CRI2"/>
<dbReference type="Proteomes" id="UP001155587">
    <property type="component" value="Unassembled WGS sequence"/>
</dbReference>
<dbReference type="EMBL" id="JAKRRY010000035">
    <property type="protein sequence ID" value="MCW8348283.1"/>
    <property type="molecule type" value="Genomic_DNA"/>
</dbReference>
<keyword evidence="2" id="KW-1185">Reference proteome</keyword>
<dbReference type="RefSeq" id="WP_265676807.1">
    <property type="nucleotide sequence ID" value="NZ_JAKRRY010000035.1"/>
</dbReference>
<evidence type="ECO:0000313" key="2">
    <source>
        <dbReference type="Proteomes" id="UP001155587"/>
    </source>
</evidence>
<organism evidence="1 2">
    <name type="scientific">Vibrio qingdaonensis</name>
    <dbReference type="NCBI Taxonomy" id="2829491"/>
    <lineage>
        <taxon>Bacteria</taxon>
        <taxon>Pseudomonadati</taxon>
        <taxon>Pseudomonadota</taxon>
        <taxon>Gammaproteobacteria</taxon>
        <taxon>Vibrionales</taxon>
        <taxon>Vibrionaceae</taxon>
        <taxon>Vibrio</taxon>
    </lineage>
</organism>
<proteinExistence type="predicted"/>
<reference evidence="1" key="1">
    <citation type="submission" date="2022-02" db="EMBL/GenBank/DDBJ databases">
        <title>Vibrio sp. nov, a new bacterium isolated from seawater.</title>
        <authorList>
            <person name="Yuan Y."/>
        </authorList>
    </citation>
    <scope>NUCLEOTIDE SEQUENCE</scope>
    <source>
        <strain evidence="1">ZSDZ65</strain>
    </source>
</reference>
<evidence type="ECO:0000313" key="1">
    <source>
        <dbReference type="EMBL" id="MCW8348283.1"/>
    </source>
</evidence>
<protein>
    <submittedName>
        <fullName evidence="1">Uncharacterized protein</fullName>
    </submittedName>
</protein>
<name>A0A9X3CRI2_9VIBR</name>
<accession>A0A9X3CRI2</accession>
<gene>
    <name evidence="1" type="ORF">MD535_20055</name>
</gene>
<sequence length="49" mass="5339">MTFRKPSQLTSHEIAAGKASFQGWAINLRCVEEVDLSTLPIVHIDGASL</sequence>